<sequence length="37" mass="4480">MLFFKTQHSLLYNITGLIIFQWNLPFNLIVILWSQVK</sequence>
<dbReference type="EMBL" id="GGEC01092034">
    <property type="protein sequence ID" value="MBX72518.1"/>
    <property type="molecule type" value="Transcribed_RNA"/>
</dbReference>
<proteinExistence type="predicted"/>
<keyword evidence="1" id="KW-1133">Transmembrane helix</keyword>
<accession>A0A2P2QZU4</accession>
<protein>
    <submittedName>
        <fullName evidence="2">Uncharacterized protein</fullName>
    </submittedName>
</protein>
<dbReference type="AlphaFoldDB" id="A0A2P2QZU4"/>
<feature type="transmembrane region" description="Helical" evidence="1">
    <location>
        <begin position="12"/>
        <end position="33"/>
    </location>
</feature>
<evidence type="ECO:0000313" key="2">
    <source>
        <dbReference type="EMBL" id="MBX72518.1"/>
    </source>
</evidence>
<reference evidence="2" key="1">
    <citation type="submission" date="2018-02" db="EMBL/GenBank/DDBJ databases">
        <title>Rhizophora mucronata_Transcriptome.</title>
        <authorList>
            <person name="Meera S.P."/>
            <person name="Sreeshan A."/>
            <person name="Augustine A."/>
        </authorList>
    </citation>
    <scope>NUCLEOTIDE SEQUENCE</scope>
    <source>
        <tissue evidence="2">Leaf</tissue>
    </source>
</reference>
<keyword evidence="1" id="KW-0472">Membrane</keyword>
<keyword evidence="1" id="KW-0812">Transmembrane</keyword>
<organism evidence="2">
    <name type="scientific">Rhizophora mucronata</name>
    <name type="common">Asiatic mangrove</name>
    <dbReference type="NCBI Taxonomy" id="61149"/>
    <lineage>
        <taxon>Eukaryota</taxon>
        <taxon>Viridiplantae</taxon>
        <taxon>Streptophyta</taxon>
        <taxon>Embryophyta</taxon>
        <taxon>Tracheophyta</taxon>
        <taxon>Spermatophyta</taxon>
        <taxon>Magnoliopsida</taxon>
        <taxon>eudicotyledons</taxon>
        <taxon>Gunneridae</taxon>
        <taxon>Pentapetalae</taxon>
        <taxon>rosids</taxon>
        <taxon>fabids</taxon>
        <taxon>Malpighiales</taxon>
        <taxon>Rhizophoraceae</taxon>
        <taxon>Rhizophora</taxon>
    </lineage>
</organism>
<evidence type="ECO:0000256" key="1">
    <source>
        <dbReference type="SAM" id="Phobius"/>
    </source>
</evidence>
<name>A0A2P2QZU4_RHIMU</name>